<keyword evidence="10" id="KW-0539">Nucleus</keyword>
<evidence type="ECO:0000256" key="9">
    <source>
        <dbReference type="ARBA" id="ARBA00023204"/>
    </source>
</evidence>
<dbReference type="GO" id="GO:0043564">
    <property type="term" value="C:Ku70:Ku80 complex"/>
    <property type="evidence" value="ECO:0007669"/>
    <property type="project" value="InterPro"/>
</dbReference>
<dbReference type="EMBL" id="CM000611">
    <property type="protein sequence ID" value="EEC48479.1"/>
    <property type="molecule type" value="Genomic_DNA"/>
</dbReference>
<evidence type="ECO:0000256" key="8">
    <source>
        <dbReference type="ARBA" id="ARBA00023172"/>
    </source>
</evidence>
<dbReference type="eggNOG" id="KOG2327">
    <property type="taxonomic scope" value="Eukaryota"/>
</dbReference>
<dbReference type="GO" id="GO:0006303">
    <property type="term" value="P:double-strand break repair via nonhomologous end joining"/>
    <property type="evidence" value="ECO:0007669"/>
    <property type="project" value="InterPro"/>
</dbReference>
<feature type="compositionally biased region" description="Acidic residues" evidence="11">
    <location>
        <begin position="136"/>
        <end position="150"/>
    </location>
</feature>
<dbReference type="GO" id="GO:0005524">
    <property type="term" value="F:ATP binding"/>
    <property type="evidence" value="ECO:0007669"/>
    <property type="project" value="UniProtKB-KW"/>
</dbReference>
<dbReference type="GO" id="GO:0004386">
    <property type="term" value="F:helicase activity"/>
    <property type="evidence" value="ECO:0007669"/>
    <property type="project" value="UniProtKB-KW"/>
</dbReference>
<feature type="region of interest" description="Disordered" evidence="11">
    <location>
        <begin position="118"/>
        <end position="150"/>
    </location>
</feature>
<dbReference type="Proteomes" id="UP000000759">
    <property type="component" value="Chromosome 8"/>
</dbReference>
<name>B7FZ51_PHATC</name>
<feature type="compositionally biased region" description="Acidic residues" evidence="11">
    <location>
        <begin position="1"/>
        <end position="23"/>
    </location>
</feature>
<evidence type="ECO:0000256" key="10">
    <source>
        <dbReference type="ARBA" id="ARBA00023242"/>
    </source>
</evidence>
<keyword evidence="9" id="KW-0234">DNA repair</keyword>
<evidence type="ECO:0000313" key="14">
    <source>
        <dbReference type="Proteomes" id="UP000000759"/>
    </source>
</evidence>
<dbReference type="InterPro" id="IPR027388">
    <property type="entry name" value="Ku70_bridge/pillars_dom_sf"/>
</dbReference>
<dbReference type="GO" id="GO:0006310">
    <property type="term" value="P:DNA recombination"/>
    <property type="evidence" value="ECO:0007669"/>
    <property type="project" value="UniProtKB-KW"/>
</dbReference>
<dbReference type="HOGENOM" id="CLU_372794_0_0_1"/>
<keyword evidence="8" id="KW-0233">DNA recombination</keyword>
<feature type="region of interest" description="Disordered" evidence="11">
    <location>
        <begin position="1"/>
        <end position="37"/>
    </location>
</feature>
<keyword evidence="2" id="KW-0547">Nucleotide-binding</keyword>
<evidence type="ECO:0000256" key="11">
    <source>
        <dbReference type="SAM" id="MobiDB-lite"/>
    </source>
</evidence>
<dbReference type="GO" id="GO:0016787">
    <property type="term" value="F:hydrolase activity"/>
    <property type="evidence" value="ECO:0007669"/>
    <property type="project" value="UniProtKB-KW"/>
</dbReference>
<dbReference type="GO" id="GO:0003684">
    <property type="term" value="F:damaged DNA binding"/>
    <property type="evidence" value="ECO:0007669"/>
    <property type="project" value="InterPro"/>
</dbReference>
<comment type="subcellular location">
    <subcellularLocation>
        <location evidence="1">Nucleus</location>
    </subcellularLocation>
</comment>
<dbReference type="SMART" id="SM00559">
    <property type="entry name" value="Ku78"/>
    <property type="match status" value="1"/>
</dbReference>
<accession>B7FZ51</accession>
<dbReference type="RefSeq" id="XP_002180288.1">
    <property type="nucleotide sequence ID" value="XM_002180252.1"/>
</dbReference>
<proteinExistence type="predicted"/>
<dbReference type="Gene3D" id="3.40.50.410">
    <property type="entry name" value="von Willebrand factor, type A domain"/>
    <property type="match status" value="1"/>
</dbReference>
<dbReference type="GO" id="GO:0000723">
    <property type="term" value="P:telomere maintenance"/>
    <property type="evidence" value="ECO:0007669"/>
    <property type="project" value="InterPro"/>
</dbReference>
<dbReference type="Gene3D" id="1.10.1600.10">
    <property type="match status" value="1"/>
</dbReference>
<dbReference type="OrthoDB" id="3249161at2759"/>
<dbReference type="Pfam" id="PF02735">
    <property type="entry name" value="Ku"/>
    <property type="match status" value="1"/>
</dbReference>
<dbReference type="STRING" id="556484.B7FZ51"/>
<evidence type="ECO:0000256" key="7">
    <source>
        <dbReference type="ARBA" id="ARBA00023125"/>
    </source>
</evidence>
<keyword evidence="6" id="KW-0067">ATP-binding</keyword>
<evidence type="ECO:0000259" key="12">
    <source>
        <dbReference type="PROSITE" id="PS50800"/>
    </source>
</evidence>
<sequence length="746" mass="83599">MDNDSDDDNLWGDEPDWFGDNDDDKNSNKQHGEASTVLPDVPVAQHLLILLDCGPDMLRASLPDPEFPDDLIAPLDVVLHACEALVRAQVRASVFAATGQRDALGLYCYNTRPRLPVPTTTATTKTTTTSFPREDYNDDEEEHEDDNDDDYDRFVHGPLPSTAHEIVPLAPPGKAAVQTLQAVQDHPVRGRRIDLPQLYGHRHVTSPTTTPTTPTTTAPHPLQTALFHALQVFGRAKCVRKTTPTRPADWQHVWIFTNNAHPVSSDGDDPDGCSQRQLLQTALHDAAEAGIDVTVWPLPNGPDQDNVDSSVYEQLEMDVAPSTAWTLLVDILPETHRQWKQARRAVGVPLLLPDWKERPPNDPNIQLNLYRLVQESRPPKQYHVHQETGRALEKLTQTVTVRGSELLEQSWGTGHAKNSWGGGADRIQTYVEFGGEKIPMSYADRDAIRRSCNANPDFASLILLGFHDDQSIPLAHTMERSYFCVPDEESVEGSTAAFAHLHASMLRKKVVAVGELLTKVTAAARLVALVPLPEERVDSHFDDELPEILRPAGMLVVSLPFEDEVRELDDDEATNVWEATGTDVASPDLVKAATKLIQRQIIDSIRIGENFENAALLKMWNYIEHVALEEPMPEQPASETILDKDLVLERARHEIDVFLANLPDDSIVEKMPRKRKVEPDDSRLDWFTIWSRDQYFECTNSDLKKKLRSCGEKVSGKKQDLIDRLVPILENEFGKRVIKSEPLLTE</sequence>
<keyword evidence="3" id="KW-0227">DNA damage</keyword>
<evidence type="ECO:0000256" key="4">
    <source>
        <dbReference type="ARBA" id="ARBA00022801"/>
    </source>
</evidence>
<dbReference type="PROSITE" id="PS50800">
    <property type="entry name" value="SAP"/>
    <property type="match status" value="1"/>
</dbReference>
<gene>
    <name evidence="13" type="ORF">PHATRDRAFT_45914</name>
</gene>
<dbReference type="Gene3D" id="2.40.290.10">
    <property type="match status" value="1"/>
</dbReference>
<dbReference type="InterPro" id="IPR036465">
    <property type="entry name" value="vWFA_dom_sf"/>
</dbReference>
<evidence type="ECO:0000256" key="2">
    <source>
        <dbReference type="ARBA" id="ARBA00022741"/>
    </source>
</evidence>
<dbReference type="KEGG" id="pti:PHATRDRAFT_45914"/>
<dbReference type="InterPro" id="IPR003034">
    <property type="entry name" value="SAP_dom"/>
</dbReference>
<feature type="domain" description="SAP" evidence="12">
    <location>
        <begin position="695"/>
        <end position="729"/>
    </location>
</feature>
<dbReference type="PaxDb" id="2850-Phatr45914"/>
<dbReference type="GO" id="GO:0042162">
    <property type="term" value="F:telomeric DNA binding"/>
    <property type="evidence" value="ECO:0007669"/>
    <property type="project" value="InterPro"/>
</dbReference>
<keyword evidence="7" id="KW-0238">DNA-binding</keyword>
<evidence type="ECO:0000256" key="1">
    <source>
        <dbReference type="ARBA" id="ARBA00004123"/>
    </source>
</evidence>
<reference evidence="13 14" key="1">
    <citation type="journal article" date="2008" name="Nature">
        <title>The Phaeodactylum genome reveals the evolutionary history of diatom genomes.</title>
        <authorList>
            <person name="Bowler C."/>
            <person name="Allen A.E."/>
            <person name="Badger J.H."/>
            <person name="Grimwood J."/>
            <person name="Jabbari K."/>
            <person name="Kuo A."/>
            <person name="Maheswari U."/>
            <person name="Martens C."/>
            <person name="Maumus F."/>
            <person name="Otillar R.P."/>
            <person name="Rayko E."/>
            <person name="Salamov A."/>
            <person name="Vandepoele K."/>
            <person name="Beszteri B."/>
            <person name="Gruber A."/>
            <person name="Heijde M."/>
            <person name="Katinka M."/>
            <person name="Mock T."/>
            <person name="Valentin K."/>
            <person name="Verret F."/>
            <person name="Berges J.A."/>
            <person name="Brownlee C."/>
            <person name="Cadoret J.P."/>
            <person name="Chiovitti A."/>
            <person name="Choi C.J."/>
            <person name="Coesel S."/>
            <person name="De Martino A."/>
            <person name="Detter J.C."/>
            <person name="Durkin C."/>
            <person name="Falciatore A."/>
            <person name="Fournet J."/>
            <person name="Haruta M."/>
            <person name="Huysman M.J."/>
            <person name="Jenkins B.D."/>
            <person name="Jiroutova K."/>
            <person name="Jorgensen R.E."/>
            <person name="Joubert Y."/>
            <person name="Kaplan A."/>
            <person name="Kroger N."/>
            <person name="Kroth P.G."/>
            <person name="La Roche J."/>
            <person name="Lindquist E."/>
            <person name="Lommer M."/>
            <person name="Martin-Jezequel V."/>
            <person name="Lopez P.J."/>
            <person name="Lucas S."/>
            <person name="Mangogna M."/>
            <person name="McGinnis K."/>
            <person name="Medlin L.K."/>
            <person name="Montsant A."/>
            <person name="Oudot-Le Secq M.P."/>
            <person name="Napoli C."/>
            <person name="Obornik M."/>
            <person name="Parker M.S."/>
            <person name="Petit J.L."/>
            <person name="Porcel B.M."/>
            <person name="Poulsen N."/>
            <person name="Robison M."/>
            <person name="Rychlewski L."/>
            <person name="Rynearson T.A."/>
            <person name="Schmutz J."/>
            <person name="Shapiro H."/>
            <person name="Siaut M."/>
            <person name="Stanley M."/>
            <person name="Sussman M.R."/>
            <person name="Taylor A.R."/>
            <person name="Vardi A."/>
            <person name="von Dassow P."/>
            <person name="Vyverman W."/>
            <person name="Willis A."/>
            <person name="Wyrwicz L.S."/>
            <person name="Rokhsar D.S."/>
            <person name="Weissenbach J."/>
            <person name="Armbrust E.V."/>
            <person name="Green B.R."/>
            <person name="Van de Peer Y."/>
            <person name="Grigoriev I.V."/>
        </authorList>
    </citation>
    <scope>NUCLEOTIDE SEQUENCE [LARGE SCALE GENOMIC DNA]</scope>
    <source>
        <strain evidence="13 14">CCAP 1055/1</strain>
    </source>
</reference>
<dbReference type="Gene3D" id="1.10.720.30">
    <property type="entry name" value="SAP domain"/>
    <property type="match status" value="1"/>
</dbReference>
<reference evidence="14" key="2">
    <citation type="submission" date="2008-08" db="EMBL/GenBank/DDBJ databases">
        <authorList>
            <consortium name="Diatom Consortium"/>
            <person name="Grigoriev I."/>
            <person name="Grimwood J."/>
            <person name="Kuo A."/>
            <person name="Otillar R.P."/>
            <person name="Salamov A."/>
            <person name="Detter J.C."/>
            <person name="Lindquist E."/>
            <person name="Shapiro H."/>
            <person name="Lucas S."/>
            <person name="Glavina del Rio T."/>
            <person name="Pitluck S."/>
            <person name="Rokhsar D."/>
            <person name="Bowler C."/>
        </authorList>
    </citation>
    <scope>GENOME REANNOTATION</scope>
    <source>
        <strain evidence="14">CCAP 1055/1</strain>
    </source>
</reference>
<dbReference type="InterPro" id="IPR016194">
    <property type="entry name" value="SPOC-like_C_dom_sf"/>
</dbReference>
<evidence type="ECO:0000256" key="6">
    <source>
        <dbReference type="ARBA" id="ARBA00022840"/>
    </source>
</evidence>
<evidence type="ECO:0000313" key="13">
    <source>
        <dbReference type="EMBL" id="EEC48479.1"/>
    </source>
</evidence>
<dbReference type="PANTHER" id="PTHR12604:SF2">
    <property type="entry name" value="X-RAY REPAIR CROSS-COMPLEMENTING PROTEIN 6"/>
    <property type="match status" value="1"/>
</dbReference>
<dbReference type="SUPFAM" id="SSF100939">
    <property type="entry name" value="SPOC domain-like"/>
    <property type="match status" value="1"/>
</dbReference>
<dbReference type="PANTHER" id="PTHR12604">
    <property type="entry name" value="KU AUTOANTIGEN DNA HELICASE"/>
    <property type="match status" value="1"/>
</dbReference>
<dbReference type="Gene3D" id="4.10.970.10">
    <property type="entry name" value="Ku70, bridge and pillars"/>
    <property type="match status" value="1"/>
</dbReference>
<dbReference type="SUPFAM" id="SSF53300">
    <property type="entry name" value="vWA-like"/>
    <property type="match status" value="1"/>
</dbReference>
<keyword evidence="4" id="KW-0378">Hydrolase</keyword>
<protein>
    <recommendedName>
        <fullName evidence="12">SAP domain-containing protein</fullName>
    </recommendedName>
</protein>
<dbReference type="AlphaFoldDB" id="B7FZ51"/>
<dbReference type="GeneID" id="7201003"/>
<evidence type="ECO:0000256" key="5">
    <source>
        <dbReference type="ARBA" id="ARBA00022806"/>
    </source>
</evidence>
<keyword evidence="14" id="KW-1185">Reference proteome</keyword>
<dbReference type="Pfam" id="PF02037">
    <property type="entry name" value="SAP"/>
    <property type="match status" value="1"/>
</dbReference>
<dbReference type="InParanoid" id="B7FZ51"/>
<evidence type="ECO:0000256" key="3">
    <source>
        <dbReference type="ARBA" id="ARBA00022763"/>
    </source>
</evidence>
<feature type="compositionally biased region" description="Low complexity" evidence="11">
    <location>
        <begin position="119"/>
        <end position="129"/>
    </location>
</feature>
<dbReference type="GO" id="GO:0003690">
    <property type="term" value="F:double-stranded DNA binding"/>
    <property type="evidence" value="ECO:0007669"/>
    <property type="project" value="TreeGrafter"/>
</dbReference>
<organism evidence="13 14">
    <name type="scientific">Phaeodactylum tricornutum (strain CCAP 1055/1)</name>
    <dbReference type="NCBI Taxonomy" id="556484"/>
    <lineage>
        <taxon>Eukaryota</taxon>
        <taxon>Sar</taxon>
        <taxon>Stramenopiles</taxon>
        <taxon>Ochrophyta</taxon>
        <taxon>Bacillariophyta</taxon>
        <taxon>Bacillariophyceae</taxon>
        <taxon>Bacillariophycidae</taxon>
        <taxon>Naviculales</taxon>
        <taxon>Phaeodactylaceae</taxon>
        <taxon>Phaeodactylum</taxon>
    </lineage>
</organism>
<dbReference type="SUPFAM" id="SSF68906">
    <property type="entry name" value="SAP domain"/>
    <property type="match status" value="1"/>
</dbReference>
<dbReference type="InterPro" id="IPR006164">
    <property type="entry name" value="DNA_bd_Ku70/Ku80"/>
</dbReference>
<dbReference type="InterPro" id="IPR036361">
    <property type="entry name" value="SAP_dom_sf"/>
</dbReference>
<keyword evidence="5" id="KW-0347">Helicase</keyword>